<protein>
    <submittedName>
        <fullName evidence="1">Uncharacterized protein</fullName>
    </submittedName>
</protein>
<comment type="caution">
    <text evidence="1">The sequence shown here is derived from an EMBL/GenBank/DDBJ whole genome shotgun (WGS) entry which is preliminary data.</text>
</comment>
<reference evidence="1 2" key="1">
    <citation type="journal article" date="2019" name="Sci. Rep.">
        <title>Orb-weaving spider Araneus ventricosus genome elucidates the spidroin gene catalogue.</title>
        <authorList>
            <person name="Kono N."/>
            <person name="Nakamura H."/>
            <person name="Ohtoshi R."/>
            <person name="Moran D.A.P."/>
            <person name="Shinohara A."/>
            <person name="Yoshida Y."/>
            <person name="Fujiwara M."/>
            <person name="Mori M."/>
            <person name="Tomita M."/>
            <person name="Arakawa K."/>
        </authorList>
    </citation>
    <scope>NUCLEOTIDE SEQUENCE [LARGE SCALE GENOMIC DNA]</scope>
</reference>
<dbReference type="Proteomes" id="UP000499080">
    <property type="component" value="Unassembled WGS sequence"/>
</dbReference>
<keyword evidence="2" id="KW-1185">Reference proteome</keyword>
<dbReference type="EMBL" id="BGPR01000094">
    <property type="protein sequence ID" value="GBL93490.1"/>
    <property type="molecule type" value="Genomic_DNA"/>
</dbReference>
<dbReference type="AlphaFoldDB" id="A0A4Y2BMR8"/>
<proteinExistence type="predicted"/>
<evidence type="ECO:0000313" key="2">
    <source>
        <dbReference type="Proteomes" id="UP000499080"/>
    </source>
</evidence>
<name>A0A4Y2BMR8_ARAVE</name>
<organism evidence="1 2">
    <name type="scientific">Araneus ventricosus</name>
    <name type="common">Orbweaver spider</name>
    <name type="synonym">Epeira ventricosa</name>
    <dbReference type="NCBI Taxonomy" id="182803"/>
    <lineage>
        <taxon>Eukaryota</taxon>
        <taxon>Metazoa</taxon>
        <taxon>Ecdysozoa</taxon>
        <taxon>Arthropoda</taxon>
        <taxon>Chelicerata</taxon>
        <taxon>Arachnida</taxon>
        <taxon>Araneae</taxon>
        <taxon>Araneomorphae</taxon>
        <taxon>Entelegynae</taxon>
        <taxon>Araneoidea</taxon>
        <taxon>Araneidae</taxon>
        <taxon>Araneus</taxon>
    </lineage>
</organism>
<accession>A0A4Y2BMR8</accession>
<evidence type="ECO:0000313" key="1">
    <source>
        <dbReference type="EMBL" id="GBL93490.1"/>
    </source>
</evidence>
<sequence length="111" mass="13362">MECVKWVIHRWYVLEFLEHGKKKPIVKVENLLNLEQMEWKWWNSNELKIQNSIRRFNLDERVAVKQRVCLHLDLASRLEMKLEIPRVGEEVMGGKNFATLNLVSEQTFERP</sequence>
<gene>
    <name evidence="1" type="ORF">AVEN_59689_1</name>
</gene>